<dbReference type="RefSeq" id="WP_390212768.1">
    <property type="nucleotide sequence ID" value="NZ_JBHLXJ010000013.1"/>
</dbReference>
<dbReference type="Proteomes" id="UP001589844">
    <property type="component" value="Unassembled WGS sequence"/>
</dbReference>
<dbReference type="EMBL" id="JBHLXJ010000013">
    <property type="protein sequence ID" value="MFC0350452.1"/>
    <property type="molecule type" value="Genomic_DNA"/>
</dbReference>
<dbReference type="SFLD" id="SFLDS00019">
    <property type="entry name" value="Glutathione_Transferase_(cytos"/>
    <property type="match status" value="1"/>
</dbReference>
<name>A0ABV6IF70_9BURK</name>
<dbReference type="SUPFAM" id="SSF47616">
    <property type="entry name" value="GST C-terminal domain-like"/>
    <property type="match status" value="1"/>
</dbReference>
<dbReference type="Gene3D" id="3.40.30.10">
    <property type="entry name" value="Glutaredoxin"/>
    <property type="match status" value="1"/>
</dbReference>
<comment type="caution">
    <text evidence="2">The sequence shown here is derived from an EMBL/GenBank/DDBJ whole genome shotgun (WGS) entry which is preliminary data.</text>
</comment>
<proteinExistence type="predicted"/>
<dbReference type="InterPro" id="IPR040079">
    <property type="entry name" value="Glutathione_S-Trfase"/>
</dbReference>
<dbReference type="CDD" id="cd03194">
    <property type="entry name" value="GST_C_3"/>
    <property type="match status" value="1"/>
</dbReference>
<dbReference type="CDD" id="cd03043">
    <property type="entry name" value="GST_N_1"/>
    <property type="match status" value="1"/>
</dbReference>
<dbReference type="SFLD" id="SFLDG00358">
    <property type="entry name" value="Main_(cytGST)"/>
    <property type="match status" value="1"/>
</dbReference>
<dbReference type="Pfam" id="PF13409">
    <property type="entry name" value="GST_N_2"/>
    <property type="match status" value="1"/>
</dbReference>
<keyword evidence="3" id="KW-1185">Reference proteome</keyword>
<dbReference type="PROSITE" id="PS50404">
    <property type="entry name" value="GST_NTER"/>
    <property type="match status" value="1"/>
</dbReference>
<dbReference type="InterPro" id="IPR036282">
    <property type="entry name" value="Glutathione-S-Trfase_C_sf"/>
</dbReference>
<evidence type="ECO:0000259" key="1">
    <source>
        <dbReference type="PROSITE" id="PS50404"/>
    </source>
</evidence>
<protein>
    <submittedName>
        <fullName evidence="2">Glutathione S-transferase family protein</fullName>
    </submittedName>
</protein>
<gene>
    <name evidence="2" type="ORF">ACFFJH_11585</name>
</gene>
<dbReference type="SUPFAM" id="SSF52833">
    <property type="entry name" value="Thioredoxin-like"/>
    <property type="match status" value="1"/>
</dbReference>
<sequence>MYTLYIANKVYSSWSLRPWILMREMELLFEEKLVTFGTGSNWENFRKFSPAGKVPCLHDGVSVVWDSLAIVEYLADRHRGVWPEDPLAKIWARCAAAEMHSGFNNLRNTCPMHVGLRIRMKEISPALQAELDRINELWSEGLNRFGGPYLAGEKFSALDAFFAPVVFRIQTYGLPMNTQASAYVKRMLALPSMQQWQTEALREKWREAGHEKDAMAAGEVIDDKRMNLK</sequence>
<dbReference type="PANTHER" id="PTHR42673">
    <property type="entry name" value="MALEYLACETOACETATE ISOMERASE"/>
    <property type="match status" value="1"/>
</dbReference>
<dbReference type="PANTHER" id="PTHR42673:SF4">
    <property type="entry name" value="MALEYLACETOACETATE ISOMERASE"/>
    <property type="match status" value="1"/>
</dbReference>
<accession>A0ABV6IF70</accession>
<feature type="domain" description="GST N-terminal" evidence="1">
    <location>
        <begin position="2"/>
        <end position="82"/>
    </location>
</feature>
<evidence type="ECO:0000313" key="3">
    <source>
        <dbReference type="Proteomes" id="UP001589844"/>
    </source>
</evidence>
<evidence type="ECO:0000313" key="2">
    <source>
        <dbReference type="EMBL" id="MFC0350452.1"/>
    </source>
</evidence>
<reference evidence="2 3" key="1">
    <citation type="submission" date="2024-09" db="EMBL/GenBank/DDBJ databases">
        <authorList>
            <person name="Sun Q."/>
            <person name="Mori K."/>
        </authorList>
    </citation>
    <scope>NUCLEOTIDE SEQUENCE [LARGE SCALE GENOMIC DNA]</scope>
    <source>
        <strain evidence="2 3">CCM 8677</strain>
    </source>
</reference>
<organism evidence="2 3">
    <name type="scientific">Undibacterium danionis</name>
    <dbReference type="NCBI Taxonomy" id="1812100"/>
    <lineage>
        <taxon>Bacteria</taxon>
        <taxon>Pseudomonadati</taxon>
        <taxon>Pseudomonadota</taxon>
        <taxon>Betaproteobacteria</taxon>
        <taxon>Burkholderiales</taxon>
        <taxon>Oxalobacteraceae</taxon>
        <taxon>Undibacterium</taxon>
    </lineage>
</organism>
<dbReference type="Pfam" id="PF13410">
    <property type="entry name" value="GST_C_2"/>
    <property type="match status" value="1"/>
</dbReference>
<dbReference type="Gene3D" id="1.20.1050.10">
    <property type="match status" value="1"/>
</dbReference>
<dbReference type="InterPro" id="IPR004045">
    <property type="entry name" value="Glutathione_S-Trfase_N"/>
</dbReference>
<dbReference type="InterPro" id="IPR036249">
    <property type="entry name" value="Thioredoxin-like_sf"/>
</dbReference>